<name>A0A0F9DLA1_9ZZZZ</name>
<protein>
    <submittedName>
        <fullName evidence="1">Uncharacterized protein</fullName>
    </submittedName>
</protein>
<proteinExistence type="predicted"/>
<evidence type="ECO:0000313" key="1">
    <source>
        <dbReference type="EMBL" id="KKL62424.1"/>
    </source>
</evidence>
<gene>
    <name evidence="1" type="ORF">LCGC14_2185390</name>
</gene>
<dbReference type="AlphaFoldDB" id="A0A0F9DLA1"/>
<dbReference type="EMBL" id="LAZR01028495">
    <property type="protein sequence ID" value="KKL62424.1"/>
    <property type="molecule type" value="Genomic_DNA"/>
</dbReference>
<organism evidence="1">
    <name type="scientific">marine sediment metagenome</name>
    <dbReference type="NCBI Taxonomy" id="412755"/>
    <lineage>
        <taxon>unclassified sequences</taxon>
        <taxon>metagenomes</taxon>
        <taxon>ecological metagenomes</taxon>
    </lineage>
</organism>
<comment type="caution">
    <text evidence="1">The sequence shown here is derived from an EMBL/GenBank/DDBJ whole genome shotgun (WGS) entry which is preliminary data.</text>
</comment>
<sequence length="105" mass="12716">MNEKESDYTEGELRRKRYIREVFEVKQIARWLTTDGSEFDNVHNAKAWEQYISFAQELNILIESNLNATYGNSNQDVFNFFIEQYQQFRQLFEAYKDMIKIPKDK</sequence>
<reference evidence="1" key="1">
    <citation type="journal article" date="2015" name="Nature">
        <title>Complex archaea that bridge the gap between prokaryotes and eukaryotes.</title>
        <authorList>
            <person name="Spang A."/>
            <person name="Saw J.H."/>
            <person name="Jorgensen S.L."/>
            <person name="Zaremba-Niedzwiedzka K."/>
            <person name="Martijn J."/>
            <person name="Lind A.E."/>
            <person name="van Eijk R."/>
            <person name="Schleper C."/>
            <person name="Guy L."/>
            <person name="Ettema T.J."/>
        </authorList>
    </citation>
    <scope>NUCLEOTIDE SEQUENCE</scope>
</reference>
<accession>A0A0F9DLA1</accession>